<evidence type="ECO:0000256" key="5">
    <source>
        <dbReference type="ARBA" id="ARBA00022840"/>
    </source>
</evidence>
<organism evidence="12 13">
    <name type="scientific">Motiliproteus coralliicola</name>
    <dbReference type="NCBI Taxonomy" id="2283196"/>
    <lineage>
        <taxon>Bacteria</taxon>
        <taxon>Pseudomonadati</taxon>
        <taxon>Pseudomonadota</taxon>
        <taxon>Gammaproteobacteria</taxon>
        <taxon>Oceanospirillales</taxon>
        <taxon>Oceanospirillaceae</taxon>
        <taxon>Motiliproteus</taxon>
    </lineage>
</organism>
<protein>
    <recommendedName>
        <fullName evidence="3">asparagine synthase (glutamine-hydrolyzing)</fullName>
        <ecNumber evidence="3">6.3.5.4</ecNumber>
    </recommendedName>
</protein>
<evidence type="ECO:0000256" key="10">
    <source>
        <dbReference type="PIRSR" id="PIRSR001589-3"/>
    </source>
</evidence>
<dbReference type="CDD" id="cd01991">
    <property type="entry name" value="Asn_synthase_B_C"/>
    <property type="match status" value="1"/>
</dbReference>
<dbReference type="OrthoDB" id="9763290at2"/>
<dbReference type="Proteomes" id="UP000253769">
    <property type="component" value="Unassembled WGS sequence"/>
</dbReference>
<dbReference type="InterPro" id="IPR033738">
    <property type="entry name" value="AsnB_N"/>
</dbReference>
<dbReference type="CDD" id="cd00712">
    <property type="entry name" value="AsnB"/>
    <property type="match status" value="1"/>
</dbReference>
<evidence type="ECO:0000256" key="9">
    <source>
        <dbReference type="PIRSR" id="PIRSR001589-2"/>
    </source>
</evidence>
<evidence type="ECO:0000256" key="6">
    <source>
        <dbReference type="ARBA" id="ARBA00022962"/>
    </source>
</evidence>
<proteinExistence type="inferred from homology"/>
<dbReference type="EC" id="6.3.5.4" evidence="3"/>
<keyword evidence="8" id="KW-0028">Amino-acid biosynthesis</keyword>
<dbReference type="Gene3D" id="3.60.20.10">
    <property type="entry name" value="Glutamine Phosphoribosylpyrophosphate, subunit 1, domain 1"/>
    <property type="match status" value="1"/>
</dbReference>
<dbReference type="GO" id="GO:0004066">
    <property type="term" value="F:asparagine synthase (glutamine-hydrolyzing) activity"/>
    <property type="evidence" value="ECO:0007669"/>
    <property type="project" value="UniProtKB-EC"/>
</dbReference>
<dbReference type="AlphaFoldDB" id="A0A369WR01"/>
<dbReference type="GO" id="GO:0005524">
    <property type="term" value="F:ATP binding"/>
    <property type="evidence" value="ECO:0007669"/>
    <property type="project" value="UniProtKB-KW"/>
</dbReference>
<evidence type="ECO:0000256" key="8">
    <source>
        <dbReference type="PIRSR" id="PIRSR001589-1"/>
    </source>
</evidence>
<feature type="domain" description="Glutamine amidotransferase type-2" evidence="11">
    <location>
        <begin position="2"/>
        <end position="214"/>
    </location>
</feature>
<comment type="similarity">
    <text evidence="2">Belongs to the asparagine synthetase family.</text>
</comment>
<dbReference type="Pfam" id="PF00733">
    <property type="entry name" value="Asn_synthase"/>
    <property type="match status" value="1"/>
</dbReference>
<comment type="pathway">
    <text evidence="1">Amino-acid biosynthesis; L-asparagine biosynthesis; L-asparagine from L-aspartate (L-Gln route): step 1/1.</text>
</comment>
<dbReference type="EMBL" id="QQOH01000002">
    <property type="protein sequence ID" value="RDE22986.1"/>
    <property type="molecule type" value="Genomic_DNA"/>
</dbReference>
<evidence type="ECO:0000256" key="7">
    <source>
        <dbReference type="ARBA" id="ARBA00048741"/>
    </source>
</evidence>
<evidence type="ECO:0000256" key="2">
    <source>
        <dbReference type="ARBA" id="ARBA00005752"/>
    </source>
</evidence>
<name>A0A369WR01_9GAMM</name>
<dbReference type="Pfam" id="PF13537">
    <property type="entry name" value="GATase_7"/>
    <property type="match status" value="1"/>
</dbReference>
<dbReference type="InterPro" id="IPR051786">
    <property type="entry name" value="ASN_synthetase/amidase"/>
</dbReference>
<evidence type="ECO:0000256" key="4">
    <source>
        <dbReference type="ARBA" id="ARBA00022741"/>
    </source>
</evidence>
<feature type="active site" description="For GATase activity" evidence="8">
    <location>
        <position position="2"/>
    </location>
</feature>
<evidence type="ECO:0000256" key="3">
    <source>
        <dbReference type="ARBA" id="ARBA00012737"/>
    </source>
</evidence>
<dbReference type="GO" id="GO:0006529">
    <property type="term" value="P:asparagine biosynthetic process"/>
    <property type="evidence" value="ECO:0007669"/>
    <property type="project" value="UniProtKB-KW"/>
</dbReference>
<dbReference type="NCBIfam" id="TIGR01536">
    <property type="entry name" value="asn_synth_AEB"/>
    <property type="match status" value="1"/>
</dbReference>
<sequence length="613" mass="69206">MCGLVGQWRLDGEAVNFDALIHAREAMVNRGPDDAGVEQCLNGSMAMAHRRLSIIDLSQSGHQPMKDLANGNLLVFNGEIYNHQELREELVCSGCVFSSSSDTEVILHAYRHWGRSCFSRFIGMFALALFDQHKQELLLARDRFGVKPLFYSRDSQQLSFASRLKPLQLLRGHCQLDSQALGQFYEMGWVCGSDTLIEGVRKVAPGSCLTFRADGHCHVENFWRMPTRLAKATPWTDSSVDELDRLLNDSVRLRLTSDVPVGVFLSGGIDSSLVAALMAEQSSEPVTAFTLGFDHPDYDESRYAKQIARHLGCRYEELVLSPSGLLAEAERVFPLSDEPLTDPAMLPTSIIARLASEQQVKVCLTGDGGDELFLGYRLHQVMERFRRLEQIGPLAARAMAVLARFLPAKRYALIRGFLQQPNFESRYCYLRAMVSGPLGESWQALAQEPFSRTLNSSFGATRAAELDIRSYLPEQLLSKTDLSTMQWSVEAREPLLDHRLAEFSARFAVPDLMGKSPLKHVLQRYLPNELWDRPKQGFNVPVDDWLRGPMFPLLDQLRDEWEDDEWLSRGKICELVDDFLIKGSTKGNFIWALAAFVSWKNNLQQWSSKQAFG</sequence>
<feature type="binding site" evidence="9">
    <location>
        <position position="102"/>
    </location>
    <ligand>
        <name>L-glutamine</name>
        <dbReference type="ChEBI" id="CHEBI:58359"/>
    </ligand>
</feature>
<dbReference type="PANTHER" id="PTHR43284:SF1">
    <property type="entry name" value="ASPARAGINE SYNTHETASE"/>
    <property type="match status" value="1"/>
</dbReference>
<keyword evidence="4 9" id="KW-0547">Nucleotide-binding</keyword>
<dbReference type="SUPFAM" id="SSF52402">
    <property type="entry name" value="Adenine nucleotide alpha hydrolases-like"/>
    <property type="match status" value="1"/>
</dbReference>
<dbReference type="InterPro" id="IPR029055">
    <property type="entry name" value="Ntn_hydrolases_N"/>
</dbReference>
<dbReference type="SUPFAM" id="SSF56235">
    <property type="entry name" value="N-terminal nucleophile aminohydrolases (Ntn hydrolases)"/>
    <property type="match status" value="1"/>
</dbReference>
<dbReference type="InterPro" id="IPR001962">
    <property type="entry name" value="Asn_synthase"/>
</dbReference>
<dbReference type="Gene3D" id="3.40.50.620">
    <property type="entry name" value="HUPs"/>
    <property type="match status" value="1"/>
</dbReference>
<feature type="site" description="Important for beta-aspartyl-AMP intermediate formation" evidence="10">
    <location>
        <position position="367"/>
    </location>
</feature>
<keyword evidence="12" id="KW-0436">Ligase</keyword>
<keyword evidence="6 8" id="KW-0315">Glutamine amidotransferase</keyword>
<gene>
    <name evidence="12" type="primary">asnB</name>
    <name evidence="12" type="ORF">DV711_10595</name>
</gene>
<dbReference type="RefSeq" id="WP_114695620.1">
    <property type="nucleotide sequence ID" value="NZ_QQOH01000002.1"/>
</dbReference>
<keyword evidence="5 9" id="KW-0067">ATP-binding</keyword>
<dbReference type="PANTHER" id="PTHR43284">
    <property type="entry name" value="ASPARAGINE SYNTHETASE (GLUTAMINE-HYDROLYZING)"/>
    <property type="match status" value="1"/>
</dbReference>
<dbReference type="PIRSF" id="PIRSF001589">
    <property type="entry name" value="Asn_synthetase_glu-h"/>
    <property type="match status" value="1"/>
</dbReference>
<dbReference type="InterPro" id="IPR014729">
    <property type="entry name" value="Rossmann-like_a/b/a_fold"/>
</dbReference>
<comment type="catalytic activity">
    <reaction evidence="7">
        <text>L-aspartate + L-glutamine + ATP + H2O = L-asparagine + L-glutamate + AMP + diphosphate + H(+)</text>
        <dbReference type="Rhea" id="RHEA:12228"/>
        <dbReference type="ChEBI" id="CHEBI:15377"/>
        <dbReference type="ChEBI" id="CHEBI:15378"/>
        <dbReference type="ChEBI" id="CHEBI:29985"/>
        <dbReference type="ChEBI" id="CHEBI:29991"/>
        <dbReference type="ChEBI" id="CHEBI:30616"/>
        <dbReference type="ChEBI" id="CHEBI:33019"/>
        <dbReference type="ChEBI" id="CHEBI:58048"/>
        <dbReference type="ChEBI" id="CHEBI:58359"/>
        <dbReference type="ChEBI" id="CHEBI:456215"/>
        <dbReference type="EC" id="6.3.5.4"/>
    </reaction>
</comment>
<keyword evidence="8" id="KW-0061">Asparagine biosynthesis</keyword>
<evidence type="ECO:0000313" key="13">
    <source>
        <dbReference type="Proteomes" id="UP000253769"/>
    </source>
</evidence>
<evidence type="ECO:0000259" key="11">
    <source>
        <dbReference type="PROSITE" id="PS51278"/>
    </source>
</evidence>
<dbReference type="InterPro" id="IPR017932">
    <property type="entry name" value="GATase_2_dom"/>
</dbReference>
<evidence type="ECO:0000256" key="1">
    <source>
        <dbReference type="ARBA" id="ARBA00005187"/>
    </source>
</evidence>
<dbReference type="GO" id="GO:0005829">
    <property type="term" value="C:cytosol"/>
    <property type="evidence" value="ECO:0007669"/>
    <property type="project" value="TreeGrafter"/>
</dbReference>
<dbReference type="PROSITE" id="PS51278">
    <property type="entry name" value="GATASE_TYPE_2"/>
    <property type="match status" value="1"/>
</dbReference>
<evidence type="ECO:0000313" key="12">
    <source>
        <dbReference type="EMBL" id="RDE22986.1"/>
    </source>
</evidence>
<dbReference type="InterPro" id="IPR006426">
    <property type="entry name" value="Asn_synth_AEB"/>
</dbReference>
<keyword evidence="13" id="KW-1185">Reference proteome</keyword>
<reference evidence="12 13" key="1">
    <citation type="submission" date="2018-07" db="EMBL/GenBank/DDBJ databases">
        <title>Motiliproteus coralliicola sp. nov., a bacterium isolated from Coral.</title>
        <authorList>
            <person name="Wang G."/>
        </authorList>
    </citation>
    <scope>NUCLEOTIDE SEQUENCE [LARGE SCALE GENOMIC DNA]</scope>
    <source>
        <strain evidence="12 13">C34</strain>
    </source>
</reference>
<comment type="caution">
    <text evidence="12">The sequence shown here is derived from an EMBL/GenBank/DDBJ whole genome shotgun (WGS) entry which is preliminary data.</text>
</comment>
<accession>A0A369WR01</accession>